<proteinExistence type="predicted"/>
<evidence type="ECO:0000313" key="3">
    <source>
        <dbReference type="EMBL" id="PNH00096.1"/>
    </source>
</evidence>
<reference evidence="3 4" key="1">
    <citation type="journal article" date="2017" name="Mol. Biol. Evol.">
        <title>The 4-celled Tetrabaena socialis nuclear genome reveals the essential components for genetic control of cell number at the origin of multicellularity in the volvocine lineage.</title>
        <authorList>
            <person name="Featherston J."/>
            <person name="Arakaki Y."/>
            <person name="Hanschen E.R."/>
            <person name="Ferris P.J."/>
            <person name="Michod R.E."/>
            <person name="Olson B.J.S.C."/>
            <person name="Nozaki H."/>
            <person name="Durand P.M."/>
        </authorList>
    </citation>
    <scope>NUCLEOTIDE SEQUENCE [LARGE SCALE GENOMIC DNA]</scope>
    <source>
        <strain evidence="3 4">NIES-571</strain>
    </source>
</reference>
<dbReference type="EMBL" id="PGGS01001715">
    <property type="protein sequence ID" value="PNH00096.1"/>
    <property type="molecule type" value="Genomic_DNA"/>
</dbReference>
<dbReference type="Proteomes" id="UP000236333">
    <property type="component" value="Unassembled WGS sequence"/>
</dbReference>
<feature type="region of interest" description="Disordered" evidence="1">
    <location>
        <begin position="1"/>
        <end position="22"/>
    </location>
</feature>
<feature type="domain" description="Protein kinase" evidence="2">
    <location>
        <begin position="11"/>
        <end position="301"/>
    </location>
</feature>
<dbReference type="GO" id="GO:0004674">
    <property type="term" value="F:protein serine/threonine kinase activity"/>
    <property type="evidence" value="ECO:0007669"/>
    <property type="project" value="TreeGrafter"/>
</dbReference>
<dbReference type="InterPro" id="IPR000719">
    <property type="entry name" value="Prot_kinase_dom"/>
</dbReference>
<dbReference type="Gene3D" id="1.10.510.10">
    <property type="entry name" value="Transferase(Phosphotransferase) domain 1"/>
    <property type="match status" value="1"/>
</dbReference>
<dbReference type="GO" id="GO:0005524">
    <property type="term" value="F:ATP binding"/>
    <property type="evidence" value="ECO:0007669"/>
    <property type="project" value="InterPro"/>
</dbReference>
<name>A0A2J7ZIK9_9CHLO</name>
<accession>A0A2J7ZIK9</accession>
<dbReference type="GO" id="GO:0044773">
    <property type="term" value="P:mitotic DNA damage checkpoint signaling"/>
    <property type="evidence" value="ECO:0007669"/>
    <property type="project" value="TreeGrafter"/>
</dbReference>
<dbReference type="OrthoDB" id="10045365at2759"/>
<protein>
    <submittedName>
        <fullName evidence="3">Serine/threonine-protein kinase ULK1</fullName>
    </submittedName>
</protein>
<dbReference type="Pfam" id="PF00069">
    <property type="entry name" value="Pkinase"/>
    <property type="match status" value="1"/>
</dbReference>
<feature type="compositionally biased region" description="Low complexity" evidence="1">
    <location>
        <begin position="1"/>
        <end position="11"/>
    </location>
</feature>
<evidence type="ECO:0000259" key="2">
    <source>
        <dbReference type="PROSITE" id="PS50011"/>
    </source>
</evidence>
<feature type="compositionally biased region" description="Gly residues" evidence="1">
    <location>
        <begin position="12"/>
        <end position="21"/>
    </location>
</feature>
<evidence type="ECO:0000256" key="1">
    <source>
        <dbReference type="SAM" id="MobiDB-lite"/>
    </source>
</evidence>
<keyword evidence="3" id="KW-0808">Transferase</keyword>
<dbReference type="PROSITE" id="PS50011">
    <property type="entry name" value="PROTEIN_KINASE_DOM"/>
    <property type="match status" value="1"/>
</dbReference>
<dbReference type="PANTHER" id="PTHR44167:SF24">
    <property type="entry name" value="SERINE_THREONINE-PROTEIN KINASE CHK2"/>
    <property type="match status" value="1"/>
</dbReference>
<comment type="caution">
    <text evidence="3">The sequence shown here is derived from an EMBL/GenBank/DDBJ whole genome shotgun (WGS) entry which is preliminary data.</text>
</comment>
<gene>
    <name evidence="3" type="ORF">TSOC_014133</name>
</gene>
<dbReference type="PROSITE" id="PS00108">
    <property type="entry name" value="PROTEIN_KINASE_ST"/>
    <property type="match status" value="1"/>
</dbReference>
<dbReference type="GO" id="GO:0005634">
    <property type="term" value="C:nucleus"/>
    <property type="evidence" value="ECO:0007669"/>
    <property type="project" value="TreeGrafter"/>
</dbReference>
<dbReference type="SMART" id="SM00220">
    <property type="entry name" value="S_TKc"/>
    <property type="match status" value="1"/>
</dbReference>
<keyword evidence="3" id="KW-0418">Kinase</keyword>
<organism evidence="3 4">
    <name type="scientific">Tetrabaena socialis</name>
    <dbReference type="NCBI Taxonomy" id="47790"/>
    <lineage>
        <taxon>Eukaryota</taxon>
        <taxon>Viridiplantae</taxon>
        <taxon>Chlorophyta</taxon>
        <taxon>core chlorophytes</taxon>
        <taxon>Chlorophyceae</taxon>
        <taxon>CS clade</taxon>
        <taxon>Chlamydomonadales</taxon>
        <taxon>Tetrabaenaceae</taxon>
        <taxon>Tetrabaena</taxon>
    </lineage>
</organism>
<evidence type="ECO:0000313" key="4">
    <source>
        <dbReference type="Proteomes" id="UP000236333"/>
    </source>
</evidence>
<keyword evidence="4" id="KW-1185">Reference proteome</keyword>
<dbReference type="PANTHER" id="PTHR44167">
    <property type="entry name" value="OVARIAN-SPECIFIC SERINE/THREONINE-PROTEIN KINASE LOK-RELATED"/>
    <property type="match status" value="1"/>
</dbReference>
<dbReference type="AlphaFoldDB" id="A0A2J7ZIK9"/>
<sequence length="450" mass="50478">MGDGVSRSPGSGSSGEIGSGSFGEIHRIVEDDDFVEKRMKIVNNDGNVNSHNVAEATIACFLKRHKLPGFIQIEDITTTSPHDIAIKMPFAPDGDLDAWIHNTSFNDRMSVLPRIYNQLSEALSQLHAHGIIHGDIKPQNVLVTDATPATFTVKVADFGSGRFFRHQVIVPMKDDADLRVSSTITYAAPEIFAVFKGSRLDDRVDAYSLGALLHYCIFKKTVIDERDLFVAGLLGLDVFRYLRTVHKKVNIADPIRRKAPEGVPEGVYDDMVKLMRPNPRDRATITSLYSSRSPPPPPPPLKRTFQRHVRTYTLDAPDVMHWGSQRERAIDGFYVVAQRLQKLGSFALAVNIADRFVYQTKRPCTDDEMVDIMRIACCLVDVVPDVSDVFDVRSILTVLNFEMYSQTCDVILRELYGKDIQYSLIKRVLRLSKGSTTDACNLYMLLLLDP</sequence>
<dbReference type="InterPro" id="IPR008271">
    <property type="entry name" value="Ser/Thr_kinase_AS"/>
</dbReference>
<dbReference type="InterPro" id="IPR011009">
    <property type="entry name" value="Kinase-like_dom_sf"/>
</dbReference>
<dbReference type="SUPFAM" id="SSF56112">
    <property type="entry name" value="Protein kinase-like (PK-like)"/>
    <property type="match status" value="1"/>
</dbReference>